<keyword evidence="2 7" id="KW-0328">Glycosyltransferase</keyword>
<dbReference type="SUPFAM" id="SSF56399">
    <property type="entry name" value="ADP-ribosylation"/>
    <property type="match status" value="1"/>
</dbReference>
<evidence type="ECO:0000256" key="5">
    <source>
        <dbReference type="ARBA" id="ARBA00023242"/>
    </source>
</evidence>
<evidence type="ECO:0000256" key="1">
    <source>
        <dbReference type="ARBA" id="ARBA00004123"/>
    </source>
</evidence>
<dbReference type="InterPro" id="IPR057048">
    <property type="entry name" value="PARP14_KH_6"/>
</dbReference>
<dbReference type="GO" id="GO:0003714">
    <property type="term" value="F:transcription corepressor activity"/>
    <property type="evidence" value="ECO:0007669"/>
    <property type="project" value="TreeGrafter"/>
</dbReference>
<dbReference type="InterPro" id="IPR054596">
    <property type="entry name" value="PARP14_WWE"/>
</dbReference>
<feature type="compositionally biased region" description="Polar residues" evidence="8">
    <location>
        <begin position="147"/>
        <end position="156"/>
    </location>
</feature>
<protein>
    <recommendedName>
        <fullName evidence="7">Poly [ADP-ribose] polymerase</fullName>
        <shortName evidence="7">PARP</shortName>
        <ecNumber evidence="7">2.4.2.-</ecNumber>
    </recommendedName>
</protein>
<dbReference type="Gene3D" id="3.40.220.10">
    <property type="entry name" value="Leucine Aminopeptidase, subunit E, domain 1"/>
    <property type="match status" value="3"/>
</dbReference>
<evidence type="ECO:0000259" key="10">
    <source>
        <dbReference type="PROSITE" id="PS51154"/>
    </source>
</evidence>
<dbReference type="InterPro" id="IPR012317">
    <property type="entry name" value="Poly(ADP-ribose)pol_cat_dom"/>
</dbReference>
<feature type="domain" description="PARP catalytic" evidence="9">
    <location>
        <begin position="1746"/>
        <end position="1941"/>
    </location>
</feature>
<sequence length="1941" mass="217537">MAGTEAFLFPLLVEGDWGSSLNVRVKNKLLRYFQSPKRSGGGECTIHAGLRPREQVIVRFAEDEVRQRVLSMETHELDLPGKEKLKLTVSVPVVVMDDSESQQETCPNQESIQTSHTQESMRQQETNVKAVDSDQQARAEPGVPASQPETNISAMTVSREDQESNTTNVFEEKGSPESEIRKKQEFCVEIVTTAEEEIEEEIMELYFENKKWSGGGPIKSCIKDGQRFIVTFEKEEDAREVLQRKNHSIKKIALHVQECLSETTQPHWLTSLVVLENIQEIVDQCILILLVENVSGLSEEDHDFSVEMIPEKNIAVISLIKPTDVDNFIKAFNEHRRVKQLNMSARSLEVTKSILVENIPSDITSDFIVVYFESETHGGGPVSEANYLSKENSAIVTFQYSKDVGTVLAQKHYFNRLPVLVHPYYIPLGTALYGKVRPQPKMPEPVRISLDPYHWRFLQWNRHLLQEISNEMANCFCEIEWPTGHCAHMEVKICPSRALFKQKRFLARTWSEDASCQFAQILSKQKTLKCQVTAEVWEAIRNSVVKDDILIIPDIPEGIVVLVGAVEDVDHAEEEMKVLIGNAVKKIERERQAIEVIITVVAAKYTILKNAGLEERISMEYPDLKISYDASKECIILFGVPTEAFKLKSDILERISSMAQKPINVHAYILIFLQHVDNESLSQLLFWAKKINAFYELQEESVLLTGISPNDLLQAEEEMRKHLSYKCIELEDNSVLQKREWRELTDSLYKAHNCSGEAIIINELEDQIVIAGHFREVAFAAQKLSDFVDTNTYVHKTIRTNSEAVTMYVEKEKHCIWHCLVQHGVKIDFGTQESHRLISLDGPRVEVLKGLDLMQKLLSSLCATRMIVDKPGARALFKEQEHLYITGAKQFNCLIRLQEDGEEPEKDNDNGNAHEGHGNLCCEVKMRNGIVVAVRKADLTHYPADVVVNASNEDLKHIGGLADALLKEAGPELQRECDELVRKFGRLKPGCAVISGAGNLPCKQVIHAVGPRWKSSEKEKCVRLLKKAVRESLWLAETYNHRSIAIPAISSGIFGFPLRECALSIVTAIKESLEESAGTGCLKQIDLVDIKEDTIQVVTDALNEVFRDGSSPLKGRSSPSNSETGNYHRERRLEHQGITTAEGLMIILHQKGIEDATTDVIVNSVASDLKLDKGPLSRALLGRAGPGLQGELITQGQGRSIKEGCVLKTKGYALGCSHVLHAVLPGWVQGQKSEDKNLGKIIEECLTITEQHSLTSITIPAVGTGNLGFPKPLVAKLMFDEVFQFSQKKNPMSLQEVHFVLHPSDTDSIKAFTDELNSRLHVDHSGTPGAMPLLEDSQASSEHISAPTAGVHKMQIGSVTLQVACGDITQEATDVIVNISNTTFNLKNGVSKAILDGAGPVVAAECAQLALQPHNNLICTKGGNLRCKNIIHLVPQNDIKAQVSKTLMECEQRQFTSVAFPAIGTGKAARDPAAVADDMIDAIVQYTGKTSAPVVKTIKIIIFQPHLENVFYTSMQKIEGAASKPDVKSYKSIFSKVAEFFGFSKPATETKPALLLENTVKPVIFQICGDSQKDVEKTESWIRDLILKHQNETTVSDEWISSFGEREYEKLRELQTKLHVVIKPENVTSSPSLRIFGLTRDVLSASLEIQQVIKRVRKAQEEQSKADLLSNLVEWRYEDNGHYKTFDNLTNMHIECALQNNSMHEVTIMDKHYRVDPAKQWAIGDQGRRINIRRISKTEDKSPIALPEEWVDMQQKRVIAVELNPGMQEYQDVQQMFNKTCQSFTIEKIERIQNPYYWQAYQIKKQEMDAKNGTTNNEKRLFHGTASSSLTLINNSGFNRSYAGIHAASYGNGTYFAVKASYSAQDIYSKPDANGKKYMYLARVLVGEYCVGSAGLVVPKAKSGTDPTNLFDSVTDNMRHPSMFVIFNDIQAYPEYLITFK</sequence>
<dbReference type="InterPro" id="IPR057047">
    <property type="entry name" value="PARP14_KH_5"/>
</dbReference>
<evidence type="ECO:0000256" key="7">
    <source>
        <dbReference type="RuleBase" id="RU362114"/>
    </source>
</evidence>
<dbReference type="CDD" id="cd01439">
    <property type="entry name" value="TCCD_inducible_PARP_like"/>
    <property type="match status" value="1"/>
</dbReference>
<dbReference type="PROSITE" id="PS51154">
    <property type="entry name" value="MACRO"/>
    <property type="match status" value="3"/>
</dbReference>
<dbReference type="PANTHER" id="PTHR14453:SF89">
    <property type="entry name" value="PROTEIN MONO-ADP-RIBOSYLTRANSFERASE PARP14"/>
    <property type="match status" value="1"/>
</dbReference>
<dbReference type="Pfam" id="PF00644">
    <property type="entry name" value="PARP"/>
    <property type="match status" value="1"/>
</dbReference>
<dbReference type="InterPro" id="IPR057044">
    <property type="entry name" value="PARP14_KH_1"/>
</dbReference>
<evidence type="ECO:0000313" key="11">
    <source>
        <dbReference type="Proteomes" id="UP001190640"/>
    </source>
</evidence>
<comment type="subcellular location">
    <subcellularLocation>
        <location evidence="1">Nucleus</location>
    </subcellularLocation>
</comment>
<feature type="domain" description="Macro" evidence="10">
    <location>
        <begin position="1133"/>
        <end position="1320"/>
    </location>
</feature>
<dbReference type="GeneID" id="129323748"/>
<proteinExistence type="inferred from homology"/>
<keyword evidence="5" id="KW-0539">Nucleus</keyword>
<dbReference type="GO" id="GO:0070212">
    <property type="term" value="P:protein poly-ADP-ribosylation"/>
    <property type="evidence" value="ECO:0007669"/>
    <property type="project" value="TreeGrafter"/>
</dbReference>
<feature type="domain" description="Macro" evidence="10">
    <location>
        <begin position="1348"/>
        <end position="1519"/>
    </location>
</feature>
<dbReference type="InterPro" id="IPR057050">
    <property type="entry name" value="RRM_PARP14_2"/>
</dbReference>
<dbReference type="InterPro" id="IPR057043">
    <property type="entry name" value="PARP14_KH_2"/>
</dbReference>
<dbReference type="KEGG" id="emc:129323748"/>
<dbReference type="InterPro" id="IPR057046">
    <property type="entry name" value="PARP14_KH_4"/>
</dbReference>
<dbReference type="Gene3D" id="3.30.70.330">
    <property type="match status" value="3"/>
</dbReference>
<reference evidence="12" key="1">
    <citation type="submission" date="2025-08" db="UniProtKB">
        <authorList>
            <consortium name="RefSeq"/>
        </authorList>
    </citation>
    <scope>IDENTIFICATION</scope>
    <source>
        <tissue evidence="12">Blood</tissue>
    </source>
</reference>
<dbReference type="FunFam" id="3.90.228.10:FF:000008">
    <property type="entry name" value="Poly [ADP-ribose] polymerase"/>
    <property type="match status" value="1"/>
</dbReference>
<dbReference type="Pfam" id="PF23084">
    <property type="entry name" value="KH_PARP14_1"/>
    <property type="match status" value="1"/>
</dbReference>
<dbReference type="Pfam" id="PF01661">
    <property type="entry name" value="Macro"/>
    <property type="match status" value="3"/>
</dbReference>
<dbReference type="Gene3D" id="3.30.720.50">
    <property type="match status" value="1"/>
</dbReference>
<dbReference type="GO" id="GO:1990404">
    <property type="term" value="F:NAD+-protein mono-ADP-ribosyltransferase activity"/>
    <property type="evidence" value="ECO:0007669"/>
    <property type="project" value="TreeGrafter"/>
</dbReference>
<dbReference type="InterPro" id="IPR037197">
    <property type="entry name" value="WWE_dom_sf"/>
</dbReference>
<dbReference type="Pfam" id="PF23249">
    <property type="entry name" value="KH_PARP14_3"/>
    <property type="match status" value="1"/>
</dbReference>
<dbReference type="GO" id="GO:0003950">
    <property type="term" value="F:NAD+ poly-ADP-ribosyltransferase activity"/>
    <property type="evidence" value="ECO:0007669"/>
    <property type="project" value="UniProtKB-UniRule"/>
</dbReference>
<dbReference type="CDD" id="cd02907">
    <property type="entry name" value="Macro_Af1521_BAL-like"/>
    <property type="match status" value="1"/>
</dbReference>
<dbReference type="InterPro" id="IPR052056">
    <property type="entry name" value="Mono-ARTD/PARP"/>
</dbReference>
<dbReference type="InterPro" id="IPR057049">
    <property type="entry name" value="PARP14_KH_8"/>
</dbReference>
<dbReference type="InterPro" id="IPR043472">
    <property type="entry name" value="Macro_dom-like"/>
</dbReference>
<evidence type="ECO:0000256" key="6">
    <source>
        <dbReference type="ARBA" id="ARBA00024347"/>
    </source>
</evidence>
<evidence type="ECO:0000259" key="9">
    <source>
        <dbReference type="PROSITE" id="PS51059"/>
    </source>
</evidence>
<dbReference type="EC" id="2.4.2.-" evidence="7"/>
<evidence type="ECO:0000256" key="3">
    <source>
        <dbReference type="ARBA" id="ARBA00022679"/>
    </source>
</evidence>
<dbReference type="Pfam" id="PF23222">
    <property type="entry name" value="RRM_PARP14_1"/>
    <property type="match status" value="1"/>
</dbReference>
<dbReference type="Pfam" id="PF23251">
    <property type="entry name" value="KH_PARP14_4"/>
    <property type="match status" value="1"/>
</dbReference>
<keyword evidence="4 7" id="KW-0520">NAD</keyword>
<evidence type="ECO:0000256" key="8">
    <source>
        <dbReference type="SAM" id="MobiDB-lite"/>
    </source>
</evidence>
<name>A0AA97IVH7_EUBMA</name>
<dbReference type="CDD" id="cd02903">
    <property type="entry name" value="Macro_BAL-like"/>
    <property type="match status" value="1"/>
</dbReference>
<dbReference type="InterPro" id="IPR057051">
    <property type="entry name" value="PARP14_RPM_1"/>
</dbReference>
<feature type="region of interest" description="Disordered" evidence="8">
    <location>
        <begin position="1109"/>
        <end position="1133"/>
    </location>
</feature>
<feature type="domain" description="Macro" evidence="10">
    <location>
        <begin position="919"/>
        <end position="1106"/>
    </location>
</feature>
<organism evidence="11 12">
    <name type="scientific">Eublepharis macularius</name>
    <name type="common">Leopard gecko</name>
    <name type="synonym">Cyrtodactylus macularius</name>
    <dbReference type="NCBI Taxonomy" id="481883"/>
    <lineage>
        <taxon>Eukaryota</taxon>
        <taxon>Metazoa</taxon>
        <taxon>Chordata</taxon>
        <taxon>Craniata</taxon>
        <taxon>Vertebrata</taxon>
        <taxon>Euteleostomi</taxon>
        <taxon>Lepidosauria</taxon>
        <taxon>Squamata</taxon>
        <taxon>Bifurcata</taxon>
        <taxon>Gekkota</taxon>
        <taxon>Eublepharidae</taxon>
        <taxon>Eublepharinae</taxon>
        <taxon>Eublepharis</taxon>
    </lineage>
</organism>
<dbReference type="Gene3D" id="3.90.228.10">
    <property type="match status" value="1"/>
</dbReference>
<dbReference type="SUPFAM" id="SSF117839">
    <property type="entry name" value="WWE domain"/>
    <property type="match status" value="1"/>
</dbReference>
<comment type="similarity">
    <text evidence="6">Belongs to the ARTD/PARP family.</text>
</comment>
<feature type="region of interest" description="Disordered" evidence="8">
    <location>
        <begin position="98"/>
        <end position="177"/>
    </location>
</feature>
<accession>A0AA97IVH7</accession>
<dbReference type="Pfam" id="PF23245">
    <property type="entry name" value="RRM_PARP14_2"/>
    <property type="match status" value="1"/>
</dbReference>
<dbReference type="RefSeq" id="XP_054826361.1">
    <property type="nucleotide sequence ID" value="XM_054970386.1"/>
</dbReference>
<feature type="compositionally biased region" description="Polar residues" evidence="8">
    <location>
        <begin position="102"/>
        <end position="127"/>
    </location>
</feature>
<dbReference type="PROSITE" id="PS51059">
    <property type="entry name" value="PARP_CATALYTIC"/>
    <property type="match status" value="1"/>
</dbReference>
<evidence type="ECO:0000313" key="12">
    <source>
        <dbReference type="RefSeq" id="XP_054826361.1"/>
    </source>
</evidence>
<dbReference type="PANTHER" id="PTHR14453">
    <property type="entry name" value="PARP/ZINC FINGER CCCH TYPE DOMAIN CONTAINING PROTEIN"/>
    <property type="match status" value="1"/>
</dbReference>
<dbReference type="GO" id="GO:0005634">
    <property type="term" value="C:nucleus"/>
    <property type="evidence" value="ECO:0007669"/>
    <property type="project" value="UniProtKB-SubCell"/>
</dbReference>
<dbReference type="GO" id="GO:0005737">
    <property type="term" value="C:cytoplasm"/>
    <property type="evidence" value="ECO:0007669"/>
    <property type="project" value="TreeGrafter"/>
</dbReference>
<keyword evidence="11" id="KW-1185">Reference proteome</keyword>
<dbReference type="InterPro" id="IPR057045">
    <property type="entry name" value="PARP14_KH_3"/>
</dbReference>
<dbReference type="InterPro" id="IPR012677">
    <property type="entry name" value="Nucleotide-bd_a/b_plait_sf"/>
</dbReference>
<evidence type="ECO:0000256" key="2">
    <source>
        <dbReference type="ARBA" id="ARBA00022676"/>
    </source>
</evidence>
<gene>
    <name evidence="12" type="primary">LOC129323748</name>
</gene>
<dbReference type="SUPFAM" id="SSF52949">
    <property type="entry name" value="Macro domain-like"/>
    <property type="match status" value="3"/>
</dbReference>
<keyword evidence="3 7" id="KW-0808">Transferase</keyword>
<dbReference type="Pfam" id="PF22005">
    <property type="entry name" value="WWE_1"/>
    <property type="match status" value="1"/>
</dbReference>
<dbReference type="Pfam" id="PF23085">
    <property type="entry name" value="RRM_PARP14_3"/>
    <property type="match status" value="2"/>
</dbReference>
<dbReference type="SMART" id="SM00506">
    <property type="entry name" value="A1pp"/>
    <property type="match status" value="3"/>
</dbReference>
<dbReference type="Pfam" id="PF23254">
    <property type="entry name" value="KH_PARP14_8"/>
    <property type="match status" value="1"/>
</dbReference>
<evidence type="ECO:0000256" key="4">
    <source>
        <dbReference type="ARBA" id="ARBA00023027"/>
    </source>
</evidence>
<dbReference type="Proteomes" id="UP001190640">
    <property type="component" value="Chromosome 2"/>
</dbReference>
<dbReference type="Pfam" id="PF23252">
    <property type="entry name" value="KH_PARP14_5"/>
    <property type="match status" value="1"/>
</dbReference>
<dbReference type="InterPro" id="IPR002589">
    <property type="entry name" value="Macro_dom"/>
</dbReference>
<dbReference type="Pfam" id="PF23253">
    <property type="entry name" value="KH_PARP14_6"/>
    <property type="match status" value="1"/>
</dbReference>
<dbReference type="GO" id="GO:0010629">
    <property type="term" value="P:negative regulation of gene expression"/>
    <property type="evidence" value="ECO:0007669"/>
    <property type="project" value="TreeGrafter"/>
</dbReference>
<dbReference type="Pfam" id="PF23248">
    <property type="entry name" value="KH_PARP14_2"/>
    <property type="match status" value="1"/>
</dbReference>